<reference evidence="2 3" key="1">
    <citation type="journal article" date="2023" name="Mol. Ecol. Resour.">
        <title>Chromosome-level genome assembly of a triploid poplar Populus alba 'Berolinensis'.</title>
        <authorList>
            <person name="Chen S."/>
            <person name="Yu Y."/>
            <person name="Wang X."/>
            <person name="Wang S."/>
            <person name="Zhang T."/>
            <person name="Zhou Y."/>
            <person name="He R."/>
            <person name="Meng N."/>
            <person name="Wang Y."/>
            <person name="Liu W."/>
            <person name="Liu Z."/>
            <person name="Liu J."/>
            <person name="Guo Q."/>
            <person name="Huang H."/>
            <person name="Sederoff R.R."/>
            <person name="Wang G."/>
            <person name="Qu G."/>
            <person name="Chen S."/>
        </authorList>
    </citation>
    <scope>NUCLEOTIDE SEQUENCE [LARGE SCALE GENOMIC DNA]</scope>
    <source>
        <strain evidence="2">SC-2020</strain>
    </source>
</reference>
<proteinExistence type="predicted"/>
<accession>A0AAD6RNR3</accession>
<keyword evidence="3" id="KW-1185">Reference proteome</keyword>
<protein>
    <submittedName>
        <fullName evidence="2">Uncharacterized protein</fullName>
    </submittedName>
</protein>
<gene>
    <name evidence="2" type="ORF">NC653_001762</name>
</gene>
<name>A0AAD6RNR3_9ROSI</name>
<evidence type="ECO:0000256" key="1">
    <source>
        <dbReference type="SAM" id="Phobius"/>
    </source>
</evidence>
<dbReference type="AlphaFoldDB" id="A0AAD6RNR3"/>
<keyword evidence="1" id="KW-1133">Transmembrane helix</keyword>
<comment type="caution">
    <text evidence="2">The sequence shown here is derived from an EMBL/GenBank/DDBJ whole genome shotgun (WGS) entry which is preliminary data.</text>
</comment>
<sequence>MDAQIKGGRKGPKAFRPPPLTAGVVFVLFKIFLILALHDTNADGHPLCTLAKQESVERDLTPDIPEPIIVPFL</sequence>
<evidence type="ECO:0000313" key="2">
    <source>
        <dbReference type="EMBL" id="KAJ7011427.1"/>
    </source>
</evidence>
<feature type="transmembrane region" description="Helical" evidence="1">
    <location>
        <begin position="20"/>
        <end position="37"/>
    </location>
</feature>
<organism evidence="2 3">
    <name type="scientific">Populus alba x Populus x berolinensis</name>
    <dbReference type="NCBI Taxonomy" id="444605"/>
    <lineage>
        <taxon>Eukaryota</taxon>
        <taxon>Viridiplantae</taxon>
        <taxon>Streptophyta</taxon>
        <taxon>Embryophyta</taxon>
        <taxon>Tracheophyta</taxon>
        <taxon>Spermatophyta</taxon>
        <taxon>Magnoliopsida</taxon>
        <taxon>eudicotyledons</taxon>
        <taxon>Gunneridae</taxon>
        <taxon>Pentapetalae</taxon>
        <taxon>rosids</taxon>
        <taxon>fabids</taxon>
        <taxon>Malpighiales</taxon>
        <taxon>Salicaceae</taxon>
        <taxon>Saliceae</taxon>
        <taxon>Populus</taxon>
    </lineage>
</organism>
<dbReference type="EMBL" id="JAQIZT010000001">
    <property type="protein sequence ID" value="KAJ7011427.1"/>
    <property type="molecule type" value="Genomic_DNA"/>
</dbReference>
<keyword evidence="1" id="KW-0812">Transmembrane</keyword>
<keyword evidence="1" id="KW-0472">Membrane</keyword>
<evidence type="ECO:0000313" key="3">
    <source>
        <dbReference type="Proteomes" id="UP001164929"/>
    </source>
</evidence>
<dbReference type="Proteomes" id="UP001164929">
    <property type="component" value="Chromosome 1"/>
</dbReference>